<evidence type="ECO:0000256" key="2">
    <source>
        <dbReference type="ARBA" id="ARBA00004906"/>
    </source>
</evidence>
<dbReference type="CDD" id="cd16664">
    <property type="entry name" value="RING-Ubox_PUB"/>
    <property type="match status" value="1"/>
</dbReference>
<dbReference type="InterPro" id="IPR058678">
    <property type="entry name" value="ARM_PUB"/>
</dbReference>
<dbReference type="Gene3D" id="1.25.10.10">
    <property type="entry name" value="Leucine-rich Repeat Variant"/>
    <property type="match status" value="1"/>
</dbReference>
<dbReference type="SMART" id="SM00504">
    <property type="entry name" value="Ubox"/>
    <property type="match status" value="1"/>
</dbReference>
<dbReference type="Gene3D" id="3.30.40.10">
    <property type="entry name" value="Zinc/RING finger domain, C3HC4 (zinc finger)"/>
    <property type="match status" value="1"/>
</dbReference>
<dbReference type="PANTHER" id="PTHR22849">
    <property type="entry name" value="WDSAM1 PROTEIN"/>
    <property type="match status" value="1"/>
</dbReference>
<dbReference type="EMBL" id="OZ019906">
    <property type="protein sequence ID" value="CAK9204604.1"/>
    <property type="molecule type" value="Genomic_DNA"/>
</dbReference>
<dbReference type="InterPro" id="IPR045210">
    <property type="entry name" value="RING-Ubox_PUB"/>
</dbReference>
<comment type="pathway">
    <text evidence="2">Protein modification; protein ubiquitination.</text>
</comment>
<dbReference type="InterPro" id="IPR045185">
    <property type="entry name" value="PUB22/23/24-like"/>
</dbReference>
<evidence type="ECO:0000259" key="5">
    <source>
        <dbReference type="PROSITE" id="PS51698"/>
    </source>
</evidence>
<keyword evidence="7" id="KW-1185">Reference proteome</keyword>
<gene>
    <name evidence="6" type="ORF">CSSPTR1EN2_LOCUS7469</name>
</gene>
<evidence type="ECO:0000256" key="4">
    <source>
        <dbReference type="ARBA" id="ARBA00022786"/>
    </source>
</evidence>
<evidence type="ECO:0000313" key="7">
    <source>
        <dbReference type="Proteomes" id="UP001497512"/>
    </source>
</evidence>
<dbReference type="PANTHER" id="PTHR22849:SF163">
    <property type="entry name" value="U-BOX DOMAIN-CONTAINING PROTEIN"/>
    <property type="match status" value="1"/>
</dbReference>
<dbReference type="InterPro" id="IPR011989">
    <property type="entry name" value="ARM-like"/>
</dbReference>
<organism evidence="6 7">
    <name type="scientific">Sphagnum troendelagicum</name>
    <dbReference type="NCBI Taxonomy" id="128251"/>
    <lineage>
        <taxon>Eukaryota</taxon>
        <taxon>Viridiplantae</taxon>
        <taxon>Streptophyta</taxon>
        <taxon>Embryophyta</taxon>
        <taxon>Bryophyta</taxon>
        <taxon>Sphagnophytina</taxon>
        <taxon>Sphagnopsida</taxon>
        <taxon>Sphagnales</taxon>
        <taxon>Sphagnaceae</taxon>
        <taxon>Sphagnum</taxon>
    </lineage>
</organism>
<protein>
    <recommendedName>
        <fullName evidence="3">RING-type E3 ubiquitin transferase</fullName>
        <ecNumber evidence="3">2.3.2.27</ecNumber>
    </recommendedName>
</protein>
<feature type="domain" description="U-box" evidence="5">
    <location>
        <begin position="10"/>
        <end position="84"/>
    </location>
</feature>
<dbReference type="SUPFAM" id="SSF57850">
    <property type="entry name" value="RING/U-box"/>
    <property type="match status" value="1"/>
</dbReference>
<reference evidence="6" key="1">
    <citation type="submission" date="2024-02" db="EMBL/GenBank/DDBJ databases">
        <authorList>
            <consortium name="ELIXIR-Norway"/>
            <consortium name="Elixir Norway"/>
        </authorList>
    </citation>
    <scope>NUCLEOTIDE SEQUENCE</scope>
</reference>
<accession>A0ABP0TU38</accession>
<name>A0ABP0TU38_9BRYO</name>
<keyword evidence="4" id="KW-0833">Ubl conjugation pathway</keyword>
<dbReference type="Proteomes" id="UP001497512">
    <property type="component" value="Chromosome 14"/>
</dbReference>
<dbReference type="InterPro" id="IPR016024">
    <property type="entry name" value="ARM-type_fold"/>
</dbReference>
<evidence type="ECO:0000256" key="1">
    <source>
        <dbReference type="ARBA" id="ARBA00000900"/>
    </source>
</evidence>
<evidence type="ECO:0000313" key="6">
    <source>
        <dbReference type="EMBL" id="CAK9204604.1"/>
    </source>
</evidence>
<dbReference type="Pfam" id="PF25598">
    <property type="entry name" value="ARM_PUB"/>
    <property type="match status" value="1"/>
</dbReference>
<proteinExistence type="predicted"/>
<dbReference type="EC" id="2.3.2.27" evidence="3"/>
<dbReference type="Pfam" id="PF04564">
    <property type="entry name" value="U-box"/>
    <property type="match status" value="1"/>
</dbReference>
<dbReference type="SUPFAM" id="SSF48371">
    <property type="entry name" value="ARM repeat"/>
    <property type="match status" value="1"/>
</dbReference>
<dbReference type="PROSITE" id="PS51698">
    <property type="entry name" value="U_BOX"/>
    <property type="match status" value="1"/>
</dbReference>
<dbReference type="InterPro" id="IPR013083">
    <property type="entry name" value="Znf_RING/FYVE/PHD"/>
</dbReference>
<evidence type="ECO:0000256" key="3">
    <source>
        <dbReference type="ARBA" id="ARBA00012483"/>
    </source>
</evidence>
<sequence>MTPTKLEIANIPPYFRCPISLNLMSDPVSLCTGITYDRVSIERWFDDGNTTCPATMQHVHSRDLTPNHTLRRLIQEWCVKNLSQGVERIPTPKQPADLLQVQHSLQDITDGYMRLDNLQRVHSLARESEKNRRCVLEAGAVPVLASVLASLQKVRLNVDQDDPGEELDKDSMDMMSESVSECEEALGTLALLPMNEKNRKALTGPTQLDHIKWFLVKGSSESRVYAASLLGNLTAVEHDVEFKLAVASQDLLLEGLVSLLKEGNSNPTGAIASLKCFVAICSARKNRLKAIDVGVVPVLVDKILLMPDNSDNQITELAVCVLELLCACAEGRAAVCDRPLAITALVKIVLRQSKLATEHALAALWSVCRSAPDAEIQLEAVRAGLFTKLLVLVQSDHSPRTKAISSHLLRLLQNTWRENSLECFIVKPL</sequence>
<dbReference type="InterPro" id="IPR003613">
    <property type="entry name" value="Ubox_domain"/>
</dbReference>
<comment type="catalytic activity">
    <reaction evidence="1">
        <text>S-ubiquitinyl-[E2 ubiquitin-conjugating enzyme]-L-cysteine + [acceptor protein]-L-lysine = [E2 ubiquitin-conjugating enzyme]-L-cysteine + N(6)-ubiquitinyl-[acceptor protein]-L-lysine.</text>
        <dbReference type="EC" id="2.3.2.27"/>
    </reaction>
</comment>